<dbReference type="SUPFAM" id="SSF54593">
    <property type="entry name" value="Glyoxalase/Bleomycin resistance protein/Dihydroxybiphenyl dioxygenase"/>
    <property type="match status" value="1"/>
</dbReference>
<evidence type="ECO:0000313" key="3">
    <source>
        <dbReference type="Proteomes" id="UP000823868"/>
    </source>
</evidence>
<reference evidence="2" key="2">
    <citation type="submission" date="2021-04" db="EMBL/GenBank/DDBJ databases">
        <authorList>
            <person name="Gilroy R."/>
        </authorList>
    </citation>
    <scope>NUCLEOTIDE SEQUENCE</scope>
    <source>
        <strain evidence="2">ChiBcec16_6824</strain>
    </source>
</reference>
<proteinExistence type="predicted"/>
<dbReference type="Pfam" id="PF00903">
    <property type="entry name" value="Glyoxalase"/>
    <property type="match status" value="1"/>
</dbReference>
<sequence>MTAKECSVPGSSFRASAMPDQEASVVSRGALPQFAGLSHLCIVVDYIRTAVDYYGQLLGAEPDYGLPYWQNEGFFQINGVCQTPDEGEVSVAVLRVPGTGLTLHLVQYHTPIGQKEPAPSAPNDVNGVRSVALEVVNLEEAAAHLHTMPDVSFPTEEEGAGVIPLSQTGPEQVCFFDQDLSKADTRSVDTARRISRTRGLSFQDRYGVRWEFLHSDIP</sequence>
<dbReference type="InterPro" id="IPR029068">
    <property type="entry name" value="Glyas_Bleomycin-R_OHBP_Dase"/>
</dbReference>
<accession>A0A9D1YA60</accession>
<reference evidence="2" key="1">
    <citation type="journal article" date="2021" name="PeerJ">
        <title>Extensive microbial diversity within the chicken gut microbiome revealed by metagenomics and culture.</title>
        <authorList>
            <person name="Gilroy R."/>
            <person name="Ravi A."/>
            <person name="Getino M."/>
            <person name="Pursley I."/>
            <person name="Horton D.L."/>
            <person name="Alikhan N.F."/>
            <person name="Baker D."/>
            <person name="Gharbi K."/>
            <person name="Hall N."/>
            <person name="Watson M."/>
            <person name="Adriaenssens E.M."/>
            <person name="Foster-Nyarko E."/>
            <person name="Jarju S."/>
            <person name="Secka A."/>
            <person name="Antonio M."/>
            <person name="Oren A."/>
            <person name="Chaudhuri R.R."/>
            <person name="La Ragione R."/>
            <person name="Hildebrand F."/>
            <person name="Pallen M.J."/>
        </authorList>
    </citation>
    <scope>NUCLEOTIDE SEQUENCE</scope>
    <source>
        <strain evidence="2">ChiBcec16_6824</strain>
    </source>
</reference>
<gene>
    <name evidence="2" type="ORF">H9841_09370</name>
</gene>
<dbReference type="AlphaFoldDB" id="A0A9D1YA60"/>
<evidence type="ECO:0000313" key="2">
    <source>
        <dbReference type="EMBL" id="HIY22095.1"/>
    </source>
</evidence>
<name>A0A9D1YA60_9FIRM</name>
<organism evidence="2 3">
    <name type="scientific">Candidatus Flavonifractor merdigallinarum</name>
    <dbReference type="NCBI Taxonomy" id="2838589"/>
    <lineage>
        <taxon>Bacteria</taxon>
        <taxon>Bacillati</taxon>
        <taxon>Bacillota</taxon>
        <taxon>Clostridia</taxon>
        <taxon>Eubacteriales</taxon>
        <taxon>Oscillospiraceae</taxon>
        <taxon>Flavonifractor</taxon>
    </lineage>
</organism>
<dbReference type="InterPro" id="IPR004360">
    <property type="entry name" value="Glyas_Fos-R_dOase_dom"/>
</dbReference>
<dbReference type="Gene3D" id="3.10.180.10">
    <property type="entry name" value="2,3-Dihydroxybiphenyl 1,2-Dioxygenase, domain 1"/>
    <property type="match status" value="1"/>
</dbReference>
<feature type="domain" description="Glyoxalase/fosfomycin resistance/dioxygenase" evidence="1">
    <location>
        <begin position="37"/>
        <end position="148"/>
    </location>
</feature>
<evidence type="ECO:0000259" key="1">
    <source>
        <dbReference type="Pfam" id="PF00903"/>
    </source>
</evidence>
<protein>
    <submittedName>
        <fullName evidence="2">Bleomycin resistance protein</fullName>
    </submittedName>
</protein>
<comment type="caution">
    <text evidence="2">The sequence shown here is derived from an EMBL/GenBank/DDBJ whole genome shotgun (WGS) entry which is preliminary data.</text>
</comment>
<dbReference type="EMBL" id="DXDX01000171">
    <property type="protein sequence ID" value="HIY22095.1"/>
    <property type="molecule type" value="Genomic_DNA"/>
</dbReference>
<dbReference type="Proteomes" id="UP000823868">
    <property type="component" value="Unassembled WGS sequence"/>
</dbReference>